<dbReference type="SUPFAM" id="SSF51658">
    <property type="entry name" value="Xylose isomerase-like"/>
    <property type="match status" value="1"/>
</dbReference>
<dbReference type="STRING" id="569365.A0A0D2CX04"/>
<evidence type="ECO:0000313" key="2">
    <source>
        <dbReference type="EMBL" id="KIW28139.1"/>
    </source>
</evidence>
<dbReference type="RefSeq" id="XP_016248355.1">
    <property type="nucleotide sequence ID" value="XM_016394936.1"/>
</dbReference>
<dbReference type="VEuPathDB" id="FungiDB:PV07_07821"/>
<dbReference type="InterPro" id="IPR050312">
    <property type="entry name" value="IolE/XylAMocC-like"/>
</dbReference>
<dbReference type="GeneID" id="27347015"/>
<organism evidence="2 3">
    <name type="scientific">Cladophialophora immunda</name>
    <dbReference type="NCBI Taxonomy" id="569365"/>
    <lineage>
        <taxon>Eukaryota</taxon>
        <taxon>Fungi</taxon>
        <taxon>Dikarya</taxon>
        <taxon>Ascomycota</taxon>
        <taxon>Pezizomycotina</taxon>
        <taxon>Eurotiomycetes</taxon>
        <taxon>Chaetothyriomycetidae</taxon>
        <taxon>Chaetothyriales</taxon>
        <taxon>Herpotrichiellaceae</taxon>
        <taxon>Cladophialophora</taxon>
    </lineage>
</organism>
<dbReference type="Gene3D" id="3.20.20.150">
    <property type="entry name" value="Divalent-metal-dependent TIM barrel enzymes"/>
    <property type="match status" value="1"/>
</dbReference>
<dbReference type="InterPro" id="IPR013022">
    <property type="entry name" value="Xyl_isomerase-like_TIM-brl"/>
</dbReference>
<dbReference type="InterPro" id="IPR036237">
    <property type="entry name" value="Xyl_isomerase-like_sf"/>
</dbReference>
<evidence type="ECO:0000259" key="1">
    <source>
        <dbReference type="Pfam" id="PF01261"/>
    </source>
</evidence>
<dbReference type="PANTHER" id="PTHR12110">
    <property type="entry name" value="HYDROXYPYRUVATE ISOMERASE"/>
    <property type="match status" value="1"/>
</dbReference>
<accession>A0A0D2CX04</accession>
<sequence length="340" mass="37945">MDFVPTVASVSLGHPTVHPITARLSAAARHGFKHVEIVEADILEQAKALGFDDSASSQTEAAKSVRAMCDELGLTVRVLQPFWFYEGLLDKAEHLAKIEKLKLWLKLAAILGTQTIQIPTNWLTSGTTGDLEVIVRDLSEMADLGLKEDPVVSFAYEGVAWGTHIDTWQGTWDVVKRVGRPNFGLCLDTFHIAGRVWGDPTVLSGMNEDADKALDESLEEMVRDLDVGKIFYVQPGDAERLDRPLVPGHPLYTADQKPRMTWSRNARLFAYEQHLGGYLPVEKIMETLVIGMGYRGLISAEVFSRHLFDPRPEIPSEFADRAAKSYRRMVEALEQQSGRK</sequence>
<dbReference type="EMBL" id="KN847043">
    <property type="protein sequence ID" value="KIW28139.1"/>
    <property type="molecule type" value="Genomic_DNA"/>
</dbReference>
<dbReference type="OrthoDB" id="5360893at2759"/>
<name>A0A0D2CX04_9EURO</name>
<protein>
    <recommendedName>
        <fullName evidence="1">Xylose isomerase-like TIM barrel domain-containing protein</fullName>
    </recommendedName>
</protein>
<reference evidence="2 3" key="1">
    <citation type="submission" date="2015-01" db="EMBL/GenBank/DDBJ databases">
        <title>The Genome Sequence of Cladophialophora immunda CBS83496.</title>
        <authorList>
            <consortium name="The Broad Institute Genomics Platform"/>
            <person name="Cuomo C."/>
            <person name="de Hoog S."/>
            <person name="Gorbushina A."/>
            <person name="Stielow B."/>
            <person name="Teixiera M."/>
            <person name="Abouelleil A."/>
            <person name="Chapman S.B."/>
            <person name="Priest M."/>
            <person name="Young S.K."/>
            <person name="Wortman J."/>
            <person name="Nusbaum C."/>
            <person name="Birren B."/>
        </authorList>
    </citation>
    <scope>NUCLEOTIDE SEQUENCE [LARGE SCALE GENOMIC DNA]</scope>
    <source>
        <strain evidence="2 3">CBS 83496</strain>
    </source>
</reference>
<keyword evidence="3" id="KW-1185">Reference proteome</keyword>
<dbReference type="Pfam" id="PF01261">
    <property type="entry name" value="AP_endonuc_2"/>
    <property type="match status" value="1"/>
</dbReference>
<dbReference type="AlphaFoldDB" id="A0A0D2CX04"/>
<dbReference type="Proteomes" id="UP000054466">
    <property type="component" value="Unassembled WGS sequence"/>
</dbReference>
<dbReference type="PANTHER" id="PTHR12110:SF21">
    <property type="entry name" value="XYLOSE ISOMERASE-LIKE TIM BARREL DOMAIN-CONTAINING PROTEIN"/>
    <property type="match status" value="1"/>
</dbReference>
<gene>
    <name evidence="2" type="ORF">PV07_07821</name>
</gene>
<evidence type="ECO:0000313" key="3">
    <source>
        <dbReference type="Proteomes" id="UP000054466"/>
    </source>
</evidence>
<feature type="domain" description="Xylose isomerase-like TIM barrel" evidence="1">
    <location>
        <begin position="25"/>
        <end position="313"/>
    </location>
</feature>
<dbReference type="HOGENOM" id="CLU_035063_0_0_1"/>
<proteinExistence type="predicted"/>